<dbReference type="EMBL" id="BLLF01001670">
    <property type="protein sequence ID" value="GFH20630.1"/>
    <property type="molecule type" value="Genomic_DNA"/>
</dbReference>
<gene>
    <name evidence="1" type="ORF">HaLaN_17781</name>
</gene>
<evidence type="ECO:0000313" key="1">
    <source>
        <dbReference type="EMBL" id="GFH20630.1"/>
    </source>
</evidence>
<comment type="caution">
    <text evidence="1">The sequence shown here is derived from an EMBL/GenBank/DDBJ whole genome shotgun (WGS) entry which is preliminary data.</text>
</comment>
<dbReference type="AlphaFoldDB" id="A0A699ZHL6"/>
<evidence type="ECO:0000313" key="2">
    <source>
        <dbReference type="Proteomes" id="UP000485058"/>
    </source>
</evidence>
<name>A0A699ZHL6_HAELA</name>
<keyword evidence="2" id="KW-1185">Reference proteome</keyword>
<protein>
    <submittedName>
        <fullName evidence="1">Uncharacterized protein</fullName>
    </submittedName>
</protein>
<dbReference type="Proteomes" id="UP000485058">
    <property type="component" value="Unassembled WGS sequence"/>
</dbReference>
<organism evidence="1 2">
    <name type="scientific">Haematococcus lacustris</name>
    <name type="common">Green alga</name>
    <name type="synonym">Haematococcus pluvialis</name>
    <dbReference type="NCBI Taxonomy" id="44745"/>
    <lineage>
        <taxon>Eukaryota</taxon>
        <taxon>Viridiplantae</taxon>
        <taxon>Chlorophyta</taxon>
        <taxon>core chlorophytes</taxon>
        <taxon>Chlorophyceae</taxon>
        <taxon>CS clade</taxon>
        <taxon>Chlamydomonadales</taxon>
        <taxon>Haematococcaceae</taxon>
        <taxon>Haematococcus</taxon>
    </lineage>
</organism>
<sequence>MSDWNCHRSLSMRAATCDPKCVPIADRRLARMCTRRRPSLAYNFATWPPPTQLNPPSPNLVYPAQPAISLLPPTSPSPRLLPPTSPSPISPLPLLHPSLYPSPPITLTTLTMKKRLSKAKSKAAQRPA</sequence>
<reference evidence="1 2" key="1">
    <citation type="submission" date="2020-02" db="EMBL/GenBank/DDBJ databases">
        <title>Draft genome sequence of Haematococcus lacustris strain NIES-144.</title>
        <authorList>
            <person name="Morimoto D."/>
            <person name="Nakagawa S."/>
            <person name="Yoshida T."/>
            <person name="Sawayama S."/>
        </authorList>
    </citation>
    <scope>NUCLEOTIDE SEQUENCE [LARGE SCALE GENOMIC DNA]</scope>
    <source>
        <strain evidence="1 2">NIES-144</strain>
    </source>
</reference>
<accession>A0A699ZHL6</accession>
<proteinExistence type="predicted"/>